<reference evidence="1 2" key="1">
    <citation type="submission" date="2012-02" db="EMBL/GenBank/DDBJ databases">
        <title>The Genome Sequence of Bacteroides nordii CL02T12C05.</title>
        <authorList>
            <consortium name="The Broad Institute Genome Sequencing Platform"/>
            <person name="Earl A."/>
            <person name="Ward D."/>
            <person name="Feldgarden M."/>
            <person name="Gevers D."/>
            <person name="Zitomersky N.L."/>
            <person name="Coyne M.J."/>
            <person name="Comstock L.E."/>
            <person name="Young S.K."/>
            <person name="Zeng Q."/>
            <person name="Gargeya S."/>
            <person name="Fitzgerald M."/>
            <person name="Haas B."/>
            <person name="Abouelleil A."/>
            <person name="Alvarado L."/>
            <person name="Arachchi H.M."/>
            <person name="Berlin A."/>
            <person name="Chapman S.B."/>
            <person name="Gearin G."/>
            <person name="Goldberg J."/>
            <person name="Griggs A."/>
            <person name="Gujja S."/>
            <person name="Hansen M."/>
            <person name="Heiman D."/>
            <person name="Howarth C."/>
            <person name="Larimer J."/>
            <person name="Lui A."/>
            <person name="MacDonald P.J.P."/>
            <person name="McCowen C."/>
            <person name="Montmayeur A."/>
            <person name="Murphy C."/>
            <person name="Neiman D."/>
            <person name="Pearson M."/>
            <person name="Priest M."/>
            <person name="Roberts A."/>
            <person name="Saif S."/>
            <person name="Shea T."/>
            <person name="Sisk P."/>
            <person name="Stolte C."/>
            <person name="Sykes S."/>
            <person name="Wortman J."/>
            <person name="Nusbaum C."/>
            <person name="Birren B."/>
        </authorList>
    </citation>
    <scope>NUCLEOTIDE SEQUENCE [LARGE SCALE GENOMIC DNA]</scope>
    <source>
        <strain evidence="1 2">CL02T12C05</strain>
    </source>
</reference>
<dbReference type="EMBL" id="AGXS01000020">
    <property type="protein sequence ID" value="EIY47902.1"/>
    <property type="molecule type" value="Genomic_DNA"/>
</dbReference>
<dbReference type="HOGENOM" id="CLU_3164767_0_0_10"/>
<proteinExistence type="predicted"/>
<dbReference type="AlphaFoldDB" id="I8XCV5"/>
<keyword evidence="2" id="KW-1185">Reference proteome</keyword>
<sequence>MEIIIAVLPGIGVLILLGKYTNFIRFIAESCSFVMFDREASINCTLA</sequence>
<comment type="caution">
    <text evidence="1">The sequence shown here is derived from an EMBL/GenBank/DDBJ whole genome shotgun (WGS) entry which is preliminary data.</text>
</comment>
<dbReference type="STRING" id="997884.HMPREF1068_02981"/>
<accession>I8XCV5</accession>
<gene>
    <name evidence="1" type="ORF">HMPREF1068_02981</name>
</gene>
<dbReference type="Proteomes" id="UP000003089">
    <property type="component" value="Unassembled WGS sequence"/>
</dbReference>
<protein>
    <submittedName>
        <fullName evidence="1">Uncharacterized protein</fullName>
    </submittedName>
</protein>
<evidence type="ECO:0000313" key="1">
    <source>
        <dbReference type="EMBL" id="EIY47902.1"/>
    </source>
</evidence>
<evidence type="ECO:0000313" key="2">
    <source>
        <dbReference type="Proteomes" id="UP000003089"/>
    </source>
</evidence>
<organism evidence="1 2">
    <name type="scientific">Bacteroides nordii CL02T12C05</name>
    <dbReference type="NCBI Taxonomy" id="997884"/>
    <lineage>
        <taxon>Bacteria</taxon>
        <taxon>Pseudomonadati</taxon>
        <taxon>Bacteroidota</taxon>
        <taxon>Bacteroidia</taxon>
        <taxon>Bacteroidales</taxon>
        <taxon>Bacteroidaceae</taxon>
        <taxon>Bacteroides</taxon>
    </lineage>
</organism>
<name>I8XCV5_9BACE</name>